<reference evidence="2 3" key="1">
    <citation type="submission" date="2018-11" db="EMBL/GenBank/DDBJ databases">
        <title>Sequencing the genomes of 1000 actinobacteria strains.</title>
        <authorList>
            <person name="Klenk H.-P."/>
        </authorList>
    </citation>
    <scope>NUCLEOTIDE SEQUENCE [LARGE SCALE GENOMIC DNA]</scope>
    <source>
        <strain evidence="2 3">DSM 13521</strain>
    </source>
</reference>
<dbReference type="AlphaFoldDB" id="A0A3N2D732"/>
<proteinExistence type="predicted"/>
<evidence type="ECO:0000313" key="2">
    <source>
        <dbReference type="EMBL" id="ROR95586.1"/>
    </source>
</evidence>
<gene>
    <name evidence="2" type="ORF">EDD28_0144</name>
</gene>
<protein>
    <submittedName>
        <fullName evidence="2">Uncharacterized protein</fullName>
    </submittedName>
</protein>
<sequence>MTTPADATWWTDQAQDPSAPEVVARTTQLETVVARIGRVLRWLVLPAWALAIATALPALVLIGLGLTVPGWWKLVPVVVGAVGVWVAVAFLRAAVATTRAASDPKAVGRDALAFSRHVVGTVGILGELDAVVRGSRIGLLRRLVALWKVVKLPHEVLEFLDDLPALSWLVPPKVTETWTRLLTCLWWAVGGWFGLVVLIGLKISPVA</sequence>
<feature type="transmembrane region" description="Helical" evidence="1">
    <location>
        <begin position="74"/>
        <end position="95"/>
    </location>
</feature>
<dbReference type="OrthoDB" id="5145992at2"/>
<organism evidence="2 3">
    <name type="scientific">Salana multivorans</name>
    <dbReference type="NCBI Taxonomy" id="120377"/>
    <lineage>
        <taxon>Bacteria</taxon>
        <taxon>Bacillati</taxon>
        <taxon>Actinomycetota</taxon>
        <taxon>Actinomycetes</taxon>
        <taxon>Micrococcales</taxon>
        <taxon>Beutenbergiaceae</taxon>
        <taxon>Salana</taxon>
    </lineage>
</organism>
<comment type="caution">
    <text evidence="2">The sequence shown here is derived from an EMBL/GenBank/DDBJ whole genome shotgun (WGS) entry which is preliminary data.</text>
</comment>
<evidence type="ECO:0000256" key="1">
    <source>
        <dbReference type="SAM" id="Phobius"/>
    </source>
</evidence>
<dbReference type="RefSeq" id="WP_123737880.1">
    <property type="nucleotide sequence ID" value="NZ_CALFQU010000022.1"/>
</dbReference>
<dbReference type="Proteomes" id="UP000275356">
    <property type="component" value="Unassembled WGS sequence"/>
</dbReference>
<keyword evidence="1" id="KW-1133">Transmembrane helix</keyword>
<keyword evidence="1" id="KW-0472">Membrane</keyword>
<feature type="transmembrane region" description="Helical" evidence="1">
    <location>
        <begin position="43"/>
        <end position="68"/>
    </location>
</feature>
<keyword evidence="3" id="KW-1185">Reference proteome</keyword>
<evidence type="ECO:0000313" key="3">
    <source>
        <dbReference type="Proteomes" id="UP000275356"/>
    </source>
</evidence>
<feature type="transmembrane region" description="Helical" evidence="1">
    <location>
        <begin position="181"/>
        <end position="201"/>
    </location>
</feature>
<accession>A0A3N2D732</accession>
<dbReference type="EMBL" id="RKHQ01000001">
    <property type="protein sequence ID" value="ROR95586.1"/>
    <property type="molecule type" value="Genomic_DNA"/>
</dbReference>
<name>A0A3N2D732_9MICO</name>
<keyword evidence="1" id="KW-0812">Transmembrane</keyword>